<evidence type="ECO:0000313" key="5">
    <source>
        <dbReference type="EMBL" id="JAQ09340.1"/>
    </source>
</evidence>
<dbReference type="InterPro" id="IPR006297">
    <property type="entry name" value="EF-4"/>
</dbReference>
<dbReference type="InterPro" id="IPR038363">
    <property type="entry name" value="LepA_C_sf"/>
</dbReference>
<sequence>MICPRHEAAVLARRVLKSLKDNLTRSVIDLPLQALVGQKIITRETIKAYSKDVTAKIHAGDISRKMKKWGDQKKGKEKIARRSFGTIHLDQSILAAAMNATMIR</sequence>
<dbReference type="AlphaFoldDB" id="A0A0A9YMR9"/>
<keyword evidence="1" id="KW-0547">Nucleotide-binding</keyword>
<dbReference type="InterPro" id="IPR013842">
    <property type="entry name" value="LepA_CTD"/>
</dbReference>
<dbReference type="PANTHER" id="PTHR43512">
    <property type="entry name" value="TRANSLATION FACTOR GUF1-RELATED"/>
    <property type="match status" value="1"/>
</dbReference>
<dbReference type="GO" id="GO:0005525">
    <property type="term" value="F:GTP binding"/>
    <property type="evidence" value="ECO:0007669"/>
    <property type="project" value="UniProtKB-KW"/>
</dbReference>
<reference evidence="4" key="1">
    <citation type="journal article" date="2014" name="PLoS ONE">
        <title>Transcriptome-Based Identification of ABC Transporters in the Western Tarnished Plant Bug Lygus hesperus.</title>
        <authorList>
            <person name="Hull J.J."/>
            <person name="Chaney K."/>
            <person name="Geib S.M."/>
            <person name="Fabrick J.A."/>
            <person name="Brent C.S."/>
            <person name="Walsh D."/>
            <person name="Lavine L.C."/>
        </authorList>
    </citation>
    <scope>NUCLEOTIDE SEQUENCE</scope>
</reference>
<dbReference type="Gene3D" id="3.30.70.2570">
    <property type="entry name" value="Elongation factor 4, C-terminal domain"/>
    <property type="match status" value="1"/>
</dbReference>
<name>A0A0A9YMR9_LYGHE</name>
<dbReference type="GO" id="GO:0005739">
    <property type="term" value="C:mitochondrion"/>
    <property type="evidence" value="ECO:0007669"/>
    <property type="project" value="TreeGrafter"/>
</dbReference>
<evidence type="ECO:0000313" key="4">
    <source>
        <dbReference type="EMBL" id="JAG33479.1"/>
    </source>
</evidence>
<protein>
    <submittedName>
        <fullName evidence="5">Translation factor GUF1, mitochondrial</fullName>
    </submittedName>
</protein>
<reference evidence="4" key="2">
    <citation type="submission" date="2014-07" db="EMBL/GenBank/DDBJ databases">
        <authorList>
            <person name="Hull J."/>
        </authorList>
    </citation>
    <scope>NUCLEOTIDE SEQUENCE</scope>
</reference>
<keyword evidence="2" id="KW-0342">GTP-binding</keyword>
<proteinExistence type="predicted"/>
<dbReference type="GO" id="GO:0097177">
    <property type="term" value="F:mitochondrial ribosome binding"/>
    <property type="evidence" value="ECO:0007669"/>
    <property type="project" value="TreeGrafter"/>
</dbReference>
<evidence type="ECO:0000256" key="1">
    <source>
        <dbReference type="ARBA" id="ARBA00022741"/>
    </source>
</evidence>
<dbReference type="PANTHER" id="PTHR43512:SF7">
    <property type="entry name" value="TRANSLATION FACTOR GUF1, MITOCHONDRIAL"/>
    <property type="match status" value="1"/>
</dbReference>
<feature type="domain" description="GTP-binding protein LepA C-terminal" evidence="3">
    <location>
        <begin position="1"/>
        <end position="98"/>
    </location>
</feature>
<dbReference type="Pfam" id="PF06421">
    <property type="entry name" value="LepA_C"/>
    <property type="match status" value="1"/>
</dbReference>
<dbReference type="EMBL" id="GDHC01009289">
    <property type="protein sequence ID" value="JAQ09340.1"/>
    <property type="molecule type" value="Transcribed_RNA"/>
</dbReference>
<gene>
    <name evidence="5" type="primary">LbrM20_V2.0500</name>
    <name evidence="4" type="ORF">CM83_24672</name>
    <name evidence="5" type="ORF">g.10577</name>
</gene>
<organism evidence="4">
    <name type="scientific">Lygus hesperus</name>
    <name type="common">Western plant bug</name>
    <dbReference type="NCBI Taxonomy" id="30085"/>
    <lineage>
        <taxon>Eukaryota</taxon>
        <taxon>Metazoa</taxon>
        <taxon>Ecdysozoa</taxon>
        <taxon>Arthropoda</taxon>
        <taxon>Hexapoda</taxon>
        <taxon>Insecta</taxon>
        <taxon>Pterygota</taxon>
        <taxon>Neoptera</taxon>
        <taxon>Paraneoptera</taxon>
        <taxon>Hemiptera</taxon>
        <taxon>Heteroptera</taxon>
        <taxon>Panheteroptera</taxon>
        <taxon>Cimicomorpha</taxon>
        <taxon>Miridae</taxon>
        <taxon>Mirini</taxon>
        <taxon>Lygus</taxon>
    </lineage>
</organism>
<dbReference type="GO" id="GO:0045727">
    <property type="term" value="P:positive regulation of translation"/>
    <property type="evidence" value="ECO:0007669"/>
    <property type="project" value="TreeGrafter"/>
</dbReference>
<reference evidence="5" key="3">
    <citation type="journal article" date="2016" name="Gigascience">
        <title>De novo construction of an expanded transcriptome assembly for the western tarnished plant bug, Lygus hesperus.</title>
        <authorList>
            <person name="Tassone E.E."/>
            <person name="Geib S.M."/>
            <person name="Hall B."/>
            <person name="Fabrick J.A."/>
            <person name="Brent C.S."/>
            <person name="Hull J.J."/>
        </authorList>
    </citation>
    <scope>NUCLEOTIDE SEQUENCE</scope>
</reference>
<accession>A0A0A9YMR9</accession>
<evidence type="ECO:0000256" key="2">
    <source>
        <dbReference type="ARBA" id="ARBA00023134"/>
    </source>
</evidence>
<evidence type="ECO:0000259" key="3">
    <source>
        <dbReference type="Pfam" id="PF06421"/>
    </source>
</evidence>
<dbReference type="EMBL" id="GBHO01010125">
    <property type="protein sequence ID" value="JAG33479.1"/>
    <property type="molecule type" value="Transcribed_RNA"/>
</dbReference>